<dbReference type="PANTHER" id="PTHR10775">
    <property type="entry name" value="OS08G0208400 PROTEIN"/>
    <property type="match status" value="1"/>
</dbReference>
<organism evidence="3 4">
    <name type="scientific">Spinacia oleracea</name>
    <name type="common">Spinach</name>
    <dbReference type="NCBI Taxonomy" id="3562"/>
    <lineage>
        <taxon>Eukaryota</taxon>
        <taxon>Viridiplantae</taxon>
        <taxon>Streptophyta</taxon>
        <taxon>Embryophyta</taxon>
        <taxon>Tracheophyta</taxon>
        <taxon>Spermatophyta</taxon>
        <taxon>Magnoliopsida</taxon>
        <taxon>eudicotyledons</taxon>
        <taxon>Gunneridae</taxon>
        <taxon>Pentapetalae</taxon>
        <taxon>Caryophyllales</taxon>
        <taxon>Chenopodiaceae</taxon>
        <taxon>Chenopodioideae</taxon>
        <taxon>Anserineae</taxon>
        <taxon>Spinacia</taxon>
    </lineage>
</organism>
<reference evidence="3" key="1">
    <citation type="journal article" date="2021" name="Nat. Commun.">
        <title>Genomic analyses provide insights into spinach domestication and the genetic basis of agronomic traits.</title>
        <authorList>
            <person name="Cai X."/>
            <person name="Sun X."/>
            <person name="Xu C."/>
            <person name="Sun H."/>
            <person name="Wang X."/>
            <person name="Ge C."/>
            <person name="Zhang Z."/>
            <person name="Wang Q."/>
            <person name="Fei Z."/>
            <person name="Jiao C."/>
            <person name="Wang Q."/>
        </authorList>
    </citation>
    <scope>NUCLEOTIDE SEQUENCE [LARGE SCALE GENOMIC DNA]</scope>
    <source>
        <strain evidence="3">cv. Varoflay</strain>
    </source>
</reference>
<accession>A0A9R0IUA2</accession>
<dbReference type="PANTHER" id="PTHR10775:SF192">
    <property type="match status" value="1"/>
</dbReference>
<keyword evidence="3" id="KW-1185">Reference proteome</keyword>
<dbReference type="RefSeq" id="XP_021855732.2">
    <property type="nucleotide sequence ID" value="XM_022000040.2"/>
</dbReference>
<protein>
    <recommendedName>
        <fullName evidence="2">DUF4218 domain-containing protein</fullName>
    </recommendedName>
</protein>
<evidence type="ECO:0000256" key="1">
    <source>
        <dbReference type="SAM" id="MobiDB-lite"/>
    </source>
</evidence>
<sequence>MNGLLRAAFMVDNSPQPTNEPQEPSLSEANFEDEYSYDKHEELNFECEEDDEFPSTNTNEEEAKYKRLREASDEGLYEGCTTFSKLSFLLHLFHLKCMFHWSAASFNKFLELLLDAFSYIKEFPSSYYEGKSECHICHKSRWKNVKEKEGESSVKDKGTCKKGVPAKVMRYFPLIPRLKRLYMSSKTAKDMRWHFDRKDGNIISNPADGEAWKMFDKRYEEFAKDPRSVRVGLASDGFNPYRLMNTSYSTWSLILIPYNLPLSLCMKSTSFILSVLIPGKQGPGMDIDVYLQPLIHELKLLWEGIDAFDAYSGKNFKMRASLHSTINDFPAYAMLSGWSTRVVHPYRSQTNEFDGTEEHGLAPVRVSGTEVLKQQEKVKYVYGKSKVVQKKRGRLEDDELAADDDDNDDNDQDESNRVLWKNKSKLFELEYWEHNPLIHNLDVMHIEKNVCDNFVGTLLDMSKSRDDKNARLALKKLNIKSHLWPQSHPSRVNDYLPPAAYTMSKEEKERFLTVLQNLKIPDGYGSNLQRCVNLKQRKLINLKSPDNHMLMQDVLPVALRASNATKVIDLLDELSYFFKKICSTAIERSELDTIQSKLVLTLCKMKKEFMPTFFTIMVHLIIHLVEEVKLGGPVHYRWMYPIERYLAFLKSHVSNKAQPEGSIAEGYLLWETIAFCSRYLESVETIFNRPKRNEDGVPDINNYLYGSAGRVVGMKKNVRVDDKSLKQAHRYVFLHSDEMKPVLE</sequence>
<reference evidence="4" key="2">
    <citation type="submission" date="2025-08" db="UniProtKB">
        <authorList>
            <consortium name="RefSeq"/>
        </authorList>
    </citation>
    <scope>IDENTIFICATION</scope>
    <source>
        <tissue evidence="4">Leaf</tissue>
    </source>
</reference>
<dbReference type="InterPro" id="IPR025452">
    <property type="entry name" value="DUF4218"/>
</dbReference>
<dbReference type="GeneID" id="110795063"/>
<evidence type="ECO:0000259" key="2">
    <source>
        <dbReference type="Pfam" id="PF13960"/>
    </source>
</evidence>
<evidence type="ECO:0000313" key="3">
    <source>
        <dbReference type="Proteomes" id="UP000813463"/>
    </source>
</evidence>
<feature type="domain" description="DUF4218" evidence="2">
    <location>
        <begin position="581"/>
        <end position="693"/>
    </location>
</feature>
<feature type="compositionally biased region" description="Polar residues" evidence="1">
    <location>
        <begin position="13"/>
        <end position="28"/>
    </location>
</feature>
<dbReference type="KEGG" id="soe:110795063"/>
<gene>
    <name evidence="4" type="primary">LOC110795063</name>
</gene>
<feature type="region of interest" description="Disordered" evidence="1">
    <location>
        <begin position="10"/>
        <end position="29"/>
    </location>
</feature>
<proteinExistence type="predicted"/>
<dbReference type="Pfam" id="PF02992">
    <property type="entry name" value="Transposase_21"/>
    <property type="match status" value="1"/>
</dbReference>
<dbReference type="Proteomes" id="UP000813463">
    <property type="component" value="Chromosome 4"/>
</dbReference>
<evidence type="ECO:0000313" key="4">
    <source>
        <dbReference type="RefSeq" id="XP_021855732.2"/>
    </source>
</evidence>
<dbReference type="AlphaFoldDB" id="A0A9R0IUA2"/>
<name>A0A9R0IUA2_SPIOL</name>
<dbReference type="InterPro" id="IPR004242">
    <property type="entry name" value="Transposase_21"/>
</dbReference>
<dbReference type="Pfam" id="PF13960">
    <property type="entry name" value="DUF4218"/>
    <property type="match status" value="1"/>
</dbReference>